<sequence>MPCRFFLPPSSVFIFAFLLMTISLPSIGGRAVVDHEETKGGDGKREKRELITAIGAGVVAGVIVGVIGKPVQDLLSDPNGVYPPSSGGCLWIGRAPFCSADCPSQFDSIREHNGRCGSGWFDDDCIPDSSFGKSCSTILGDKFKKRLCCKIDRNDCTWEGQWMDTNNAIMDCKFNYKEGRCGRVTCSANHRNPVSSLIGGEKCDRLEMWGYSGKVTCGYVAWFDSNQELRNRWYKTSLVG</sequence>
<organism evidence="2 3">
    <name type="scientific">Plectus sambesii</name>
    <dbReference type="NCBI Taxonomy" id="2011161"/>
    <lineage>
        <taxon>Eukaryota</taxon>
        <taxon>Metazoa</taxon>
        <taxon>Ecdysozoa</taxon>
        <taxon>Nematoda</taxon>
        <taxon>Chromadorea</taxon>
        <taxon>Plectida</taxon>
        <taxon>Plectina</taxon>
        <taxon>Plectoidea</taxon>
        <taxon>Plectidae</taxon>
        <taxon>Plectus</taxon>
    </lineage>
</organism>
<keyword evidence="1" id="KW-1133">Transmembrane helix</keyword>
<evidence type="ECO:0000256" key="1">
    <source>
        <dbReference type="SAM" id="Phobius"/>
    </source>
</evidence>
<reference evidence="3" key="1">
    <citation type="submission" date="2022-11" db="UniProtKB">
        <authorList>
            <consortium name="WormBaseParasite"/>
        </authorList>
    </citation>
    <scope>IDENTIFICATION</scope>
</reference>
<dbReference type="Proteomes" id="UP000887566">
    <property type="component" value="Unplaced"/>
</dbReference>
<protein>
    <submittedName>
        <fullName evidence="3">Uncharacterized protein</fullName>
    </submittedName>
</protein>
<feature type="transmembrane region" description="Helical" evidence="1">
    <location>
        <begin position="12"/>
        <end position="29"/>
    </location>
</feature>
<keyword evidence="2" id="KW-1185">Reference proteome</keyword>
<dbReference type="PANTHER" id="PTHR35180">
    <property type="entry name" value="PROTEIN CBG06219"/>
    <property type="match status" value="1"/>
</dbReference>
<dbReference type="AlphaFoldDB" id="A0A914X4V8"/>
<feature type="transmembrane region" description="Helical" evidence="1">
    <location>
        <begin position="50"/>
        <end position="68"/>
    </location>
</feature>
<proteinExistence type="predicted"/>
<keyword evidence="1" id="KW-0472">Membrane</keyword>
<dbReference type="PANTHER" id="PTHR35180:SF6">
    <property type="entry name" value="PROTEIN CBG21798"/>
    <property type="match status" value="1"/>
</dbReference>
<dbReference type="WBParaSite" id="PSAMB.scaffold635size45011.g7543.t1">
    <property type="protein sequence ID" value="PSAMB.scaffold635size45011.g7543.t1"/>
    <property type="gene ID" value="PSAMB.scaffold635size45011.g7543"/>
</dbReference>
<evidence type="ECO:0000313" key="2">
    <source>
        <dbReference type="Proteomes" id="UP000887566"/>
    </source>
</evidence>
<name>A0A914X4V8_9BILA</name>
<evidence type="ECO:0000313" key="3">
    <source>
        <dbReference type="WBParaSite" id="PSAMB.scaffold635size45011.g7543.t1"/>
    </source>
</evidence>
<accession>A0A914X4V8</accession>
<keyword evidence="1" id="KW-0812">Transmembrane</keyword>